<name>A0AA88XIS4_PINIB</name>
<dbReference type="SUPFAM" id="SSF57756">
    <property type="entry name" value="Retrovirus zinc finger-like domains"/>
    <property type="match status" value="1"/>
</dbReference>
<organism evidence="4 5">
    <name type="scientific">Pinctada imbricata</name>
    <name type="common">Atlantic pearl-oyster</name>
    <name type="synonym">Pinctada martensii</name>
    <dbReference type="NCBI Taxonomy" id="66713"/>
    <lineage>
        <taxon>Eukaryota</taxon>
        <taxon>Metazoa</taxon>
        <taxon>Spiralia</taxon>
        <taxon>Lophotrochozoa</taxon>
        <taxon>Mollusca</taxon>
        <taxon>Bivalvia</taxon>
        <taxon>Autobranchia</taxon>
        <taxon>Pteriomorphia</taxon>
        <taxon>Pterioida</taxon>
        <taxon>Pterioidea</taxon>
        <taxon>Pteriidae</taxon>
        <taxon>Pinctada</taxon>
    </lineage>
</organism>
<keyword evidence="1" id="KW-0863">Zinc-finger</keyword>
<dbReference type="Gene3D" id="4.10.60.10">
    <property type="entry name" value="Zinc finger, CCHC-type"/>
    <property type="match status" value="1"/>
</dbReference>
<evidence type="ECO:0000313" key="4">
    <source>
        <dbReference type="EMBL" id="KAK3086435.1"/>
    </source>
</evidence>
<dbReference type="Proteomes" id="UP001186944">
    <property type="component" value="Unassembled WGS sequence"/>
</dbReference>
<dbReference type="PROSITE" id="PS50158">
    <property type="entry name" value="ZF_CCHC"/>
    <property type="match status" value="2"/>
</dbReference>
<dbReference type="GO" id="GO:0008270">
    <property type="term" value="F:zinc ion binding"/>
    <property type="evidence" value="ECO:0007669"/>
    <property type="project" value="UniProtKB-KW"/>
</dbReference>
<dbReference type="GO" id="GO:0003676">
    <property type="term" value="F:nucleic acid binding"/>
    <property type="evidence" value="ECO:0007669"/>
    <property type="project" value="InterPro"/>
</dbReference>
<evidence type="ECO:0000259" key="3">
    <source>
        <dbReference type="PROSITE" id="PS50158"/>
    </source>
</evidence>
<sequence>MSQVMGQHRRPGQTYAQTLILAPDSNVRKTAKPLFIKEFDIFGSAKPPQEQWLNHTEIYKSISQSVAPETIAGIQRVRGLWRIYMDNDDSRATLLTSTFSLRGKTMTIYGSNPGSPYNDDNIRIRVRNVPLSADDGQIKRALTLRGCDIKILFREKLRVDGRLTNCETGDRIAIVTKMDTHLPKSIEIGRYRATINYKGQTDGKSQQCKRCLRTGHPTRECPNDIVCLECHDTGHMMSECPDQLDNGQLETESDADSEGTCTGEESDTVDEDHQPASSDVGNQQQRLDKPNTIQSSSGCEKTSCKGSEENTMAGSDNSKVKKKKSKKQHKSASASVGTLDKYLQSTPGGSSKTGVVHSPPTPSEVVAARERASKKSKDGT</sequence>
<feature type="domain" description="CCHC-type" evidence="3">
    <location>
        <begin position="208"/>
        <end position="223"/>
    </location>
</feature>
<dbReference type="SMART" id="SM00343">
    <property type="entry name" value="ZnF_C2HC"/>
    <property type="match status" value="2"/>
</dbReference>
<dbReference type="InterPro" id="IPR001878">
    <property type="entry name" value="Znf_CCHC"/>
</dbReference>
<evidence type="ECO:0000256" key="2">
    <source>
        <dbReference type="SAM" id="MobiDB-lite"/>
    </source>
</evidence>
<keyword evidence="1" id="KW-0479">Metal-binding</keyword>
<feature type="compositionally biased region" description="Polar residues" evidence="2">
    <location>
        <begin position="275"/>
        <end position="300"/>
    </location>
</feature>
<reference evidence="4" key="1">
    <citation type="submission" date="2019-08" db="EMBL/GenBank/DDBJ databases">
        <title>The improved chromosome-level genome for the pearl oyster Pinctada fucata martensii using PacBio sequencing and Hi-C.</title>
        <authorList>
            <person name="Zheng Z."/>
        </authorList>
    </citation>
    <scope>NUCLEOTIDE SEQUENCE</scope>
    <source>
        <strain evidence="4">ZZ-2019</strain>
        <tissue evidence="4">Adductor muscle</tissue>
    </source>
</reference>
<feature type="compositionally biased region" description="Basic and acidic residues" evidence="2">
    <location>
        <begin position="367"/>
        <end position="380"/>
    </location>
</feature>
<keyword evidence="1" id="KW-0862">Zinc</keyword>
<comment type="caution">
    <text evidence="4">The sequence shown here is derived from an EMBL/GenBank/DDBJ whole genome shotgun (WGS) entry which is preliminary data.</text>
</comment>
<proteinExistence type="predicted"/>
<dbReference type="EMBL" id="VSWD01000012">
    <property type="protein sequence ID" value="KAK3086435.1"/>
    <property type="molecule type" value="Genomic_DNA"/>
</dbReference>
<accession>A0AA88XIS4</accession>
<dbReference type="InterPro" id="IPR036875">
    <property type="entry name" value="Znf_CCHC_sf"/>
</dbReference>
<feature type="domain" description="CCHC-type" evidence="3">
    <location>
        <begin position="227"/>
        <end position="242"/>
    </location>
</feature>
<evidence type="ECO:0000256" key="1">
    <source>
        <dbReference type="PROSITE-ProRule" id="PRU00047"/>
    </source>
</evidence>
<protein>
    <recommendedName>
        <fullName evidence="3">CCHC-type domain-containing protein</fullName>
    </recommendedName>
</protein>
<keyword evidence="5" id="KW-1185">Reference proteome</keyword>
<dbReference type="AlphaFoldDB" id="A0AA88XIS4"/>
<gene>
    <name evidence="4" type="ORF">FSP39_018412</name>
</gene>
<feature type="compositionally biased region" description="Basic residues" evidence="2">
    <location>
        <begin position="320"/>
        <end position="330"/>
    </location>
</feature>
<evidence type="ECO:0000313" key="5">
    <source>
        <dbReference type="Proteomes" id="UP001186944"/>
    </source>
</evidence>
<feature type="region of interest" description="Disordered" evidence="2">
    <location>
        <begin position="241"/>
        <end position="380"/>
    </location>
</feature>
<feature type="compositionally biased region" description="Polar residues" evidence="2">
    <location>
        <begin position="343"/>
        <end position="353"/>
    </location>
</feature>